<dbReference type="InterPro" id="IPR047183">
    <property type="entry name" value="GDO-like"/>
</dbReference>
<dbReference type="RefSeq" id="WP_059718145.1">
    <property type="nucleotide sequence ID" value="NZ_CAJPGD010000048.1"/>
</dbReference>
<evidence type="ECO:0000259" key="3">
    <source>
        <dbReference type="Pfam" id="PF07883"/>
    </source>
</evidence>
<dbReference type="Gene3D" id="2.60.120.10">
    <property type="entry name" value="Jelly Rolls"/>
    <property type="match status" value="1"/>
</dbReference>
<proteinExistence type="predicted"/>
<comment type="caution">
    <text evidence="4">The sequence shown here is derived from an EMBL/GenBank/DDBJ whole genome shotgun (WGS) entry which is preliminary data.</text>
</comment>
<dbReference type="Proteomes" id="UP000057910">
    <property type="component" value="Unassembled WGS sequence"/>
</dbReference>
<evidence type="ECO:0000313" key="7">
    <source>
        <dbReference type="Proteomes" id="UP000057910"/>
    </source>
</evidence>
<accession>A0A107FAG0</accession>
<dbReference type="CDD" id="cd02208">
    <property type="entry name" value="cupin_RmlC-like"/>
    <property type="match status" value="1"/>
</dbReference>
<dbReference type="SUPFAM" id="SSF51182">
    <property type="entry name" value="RmlC-like cupins"/>
    <property type="match status" value="1"/>
</dbReference>
<evidence type="ECO:0000313" key="8">
    <source>
        <dbReference type="Proteomes" id="UP000062998"/>
    </source>
</evidence>
<dbReference type="PANTHER" id="PTHR41517:SF1">
    <property type="entry name" value="CUPIN"/>
    <property type="match status" value="1"/>
</dbReference>
<evidence type="ECO:0000313" key="6">
    <source>
        <dbReference type="EMBL" id="KWE07280.1"/>
    </source>
</evidence>
<dbReference type="EMBL" id="LPAD01000070">
    <property type="protein sequence ID" value="KVN83568.1"/>
    <property type="molecule type" value="Genomic_DNA"/>
</dbReference>
<keyword evidence="2" id="KW-0560">Oxidoreductase</keyword>
<dbReference type="AlphaFoldDB" id="A0A107FAG0"/>
<sequence>MQTIEGDILSFSEYLELTSKPPADPVVWKWQSIESLTGSRPHNPQGTLALSGGNVDEHGTVAPDLSLVIQVLKPGEMTERHRHSFWHLYIVHSGSGEMAFGDDQTSDRLVPGDTVYVPAWCYHAVGNQSGTEPFVLFRLQNLPQNASSGNLMREIQGELQIIYAGAGLASHR</sequence>
<dbReference type="GO" id="GO:0051213">
    <property type="term" value="F:dioxygenase activity"/>
    <property type="evidence" value="ECO:0007669"/>
    <property type="project" value="UniProtKB-KW"/>
</dbReference>
<dbReference type="OrthoDB" id="4196845at2"/>
<reference evidence="7 8" key="1">
    <citation type="submission" date="2015-11" db="EMBL/GenBank/DDBJ databases">
        <title>Expanding the genomic diversity of Burkholderia species for the development of highly accurate diagnostics.</title>
        <authorList>
            <person name="Sahl J."/>
            <person name="Keim P."/>
            <person name="Wagner D."/>
        </authorList>
    </citation>
    <scope>NUCLEOTIDE SEQUENCE [LARGE SCALE GENOMIC DNA]</scope>
    <source>
        <strain evidence="5 7">MSMB1585WGS</strain>
        <strain evidence="4 9">MSMB2036</strain>
        <strain evidence="6 8">MSMB2167WGS</strain>
    </source>
</reference>
<dbReference type="Proteomes" id="UP000062998">
    <property type="component" value="Unassembled WGS sequence"/>
</dbReference>
<evidence type="ECO:0000313" key="5">
    <source>
        <dbReference type="EMBL" id="KVN83568.1"/>
    </source>
</evidence>
<dbReference type="Proteomes" id="UP000064029">
    <property type="component" value="Unassembled WGS sequence"/>
</dbReference>
<dbReference type="PANTHER" id="PTHR41517">
    <property type="entry name" value="1,2-DIOXYGENASE PROTEIN-RELATED"/>
    <property type="match status" value="1"/>
</dbReference>
<dbReference type="EMBL" id="LPIX01000034">
    <property type="protein sequence ID" value="KWE07280.1"/>
    <property type="molecule type" value="Genomic_DNA"/>
</dbReference>
<evidence type="ECO:0000313" key="9">
    <source>
        <dbReference type="Proteomes" id="UP000064029"/>
    </source>
</evidence>
<dbReference type="InterPro" id="IPR014710">
    <property type="entry name" value="RmlC-like_jellyroll"/>
</dbReference>
<dbReference type="InterPro" id="IPR011051">
    <property type="entry name" value="RmlC_Cupin_sf"/>
</dbReference>
<gene>
    <name evidence="4" type="ORF">WJ33_30665</name>
    <name evidence="5" type="ORF">WJ68_15925</name>
    <name evidence="6" type="ORF">WL73_09540</name>
</gene>
<keyword evidence="1" id="KW-0223">Dioxygenase</keyword>
<evidence type="ECO:0000256" key="2">
    <source>
        <dbReference type="ARBA" id="ARBA00023002"/>
    </source>
</evidence>
<dbReference type="Pfam" id="PF07883">
    <property type="entry name" value="Cupin_2"/>
    <property type="match status" value="1"/>
</dbReference>
<protein>
    <recommendedName>
        <fullName evidence="3">Cupin type-2 domain-containing protein</fullName>
    </recommendedName>
</protein>
<dbReference type="InterPro" id="IPR013096">
    <property type="entry name" value="Cupin_2"/>
</dbReference>
<evidence type="ECO:0000313" key="4">
    <source>
        <dbReference type="EMBL" id="KVG61857.1"/>
    </source>
</evidence>
<name>A0A107FAG0_9BURK</name>
<feature type="domain" description="Cupin type-2" evidence="3">
    <location>
        <begin position="69"/>
        <end position="136"/>
    </location>
</feature>
<evidence type="ECO:0000256" key="1">
    <source>
        <dbReference type="ARBA" id="ARBA00022964"/>
    </source>
</evidence>
<dbReference type="EMBL" id="LOXM01000180">
    <property type="protein sequence ID" value="KVG61857.1"/>
    <property type="molecule type" value="Genomic_DNA"/>
</dbReference>
<organism evidence="4 9">
    <name type="scientific">Burkholderia ubonensis</name>
    <dbReference type="NCBI Taxonomy" id="101571"/>
    <lineage>
        <taxon>Bacteria</taxon>
        <taxon>Pseudomonadati</taxon>
        <taxon>Pseudomonadota</taxon>
        <taxon>Betaproteobacteria</taxon>
        <taxon>Burkholderiales</taxon>
        <taxon>Burkholderiaceae</taxon>
        <taxon>Burkholderia</taxon>
        <taxon>Burkholderia cepacia complex</taxon>
    </lineage>
</organism>